<evidence type="ECO:0000313" key="2">
    <source>
        <dbReference type="EMBL" id="QDT74886.1"/>
    </source>
</evidence>
<accession>A0A517U2P2</accession>
<sequence length="79" mass="8358">MNSSPEFSTFAPRLQVGSPMSKALTIVGMVVAGLIGLLFAVDWAVGIPFSGADWRMNLGALIAAGLLGYLSWDAMKDVR</sequence>
<keyword evidence="1" id="KW-1133">Transmembrane helix</keyword>
<feature type="transmembrane region" description="Helical" evidence="1">
    <location>
        <begin position="54"/>
        <end position="72"/>
    </location>
</feature>
<dbReference type="Proteomes" id="UP000317909">
    <property type="component" value="Chromosome"/>
</dbReference>
<feature type="transmembrane region" description="Helical" evidence="1">
    <location>
        <begin position="23"/>
        <end position="48"/>
    </location>
</feature>
<proteinExistence type="predicted"/>
<keyword evidence="3" id="KW-1185">Reference proteome</keyword>
<dbReference type="EMBL" id="CP036339">
    <property type="protein sequence ID" value="QDT74886.1"/>
    <property type="molecule type" value="Genomic_DNA"/>
</dbReference>
<name>A0A517U2P2_9BACT</name>
<organism evidence="2 3">
    <name type="scientific">Lacipirellula limnantheis</name>
    <dbReference type="NCBI Taxonomy" id="2528024"/>
    <lineage>
        <taxon>Bacteria</taxon>
        <taxon>Pseudomonadati</taxon>
        <taxon>Planctomycetota</taxon>
        <taxon>Planctomycetia</taxon>
        <taxon>Pirellulales</taxon>
        <taxon>Lacipirellulaceae</taxon>
        <taxon>Lacipirellula</taxon>
    </lineage>
</organism>
<dbReference type="AlphaFoldDB" id="A0A517U2P2"/>
<protein>
    <submittedName>
        <fullName evidence="2">Uncharacterized protein</fullName>
    </submittedName>
</protein>
<gene>
    <name evidence="2" type="ORF">I41_40900</name>
</gene>
<reference evidence="2 3" key="1">
    <citation type="submission" date="2019-02" db="EMBL/GenBank/DDBJ databases">
        <title>Deep-cultivation of Planctomycetes and their phenomic and genomic characterization uncovers novel biology.</title>
        <authorList>
            <person name="Wiegand S."/>
            <person name="Jogler M."/>
            <person name="Boedeker C."/>
            <person name="Pinto D."/>
            <person name="Vollmers J."/>
            <person name="Rivas-Marin E."/>
            <person name="Kohn T."/>
            <person name="Peeters S.H."/>
            <person name="Heuer A."/>
            <person name="Rast P."/>
            <person name="Oberbeckmann S."/>
            <person name="Bunk B."/>
            <person name="Jeske O."/>
            <person name="Meyerdierks A."/>
            <person name="Storesund J.E."/>
            <person name="Kallscheuer N."/>
            <person name="Luecker S."/>
            <person name="Lage O.M."/>
            <person name="Pohl T."/>
            <person name="Merkel B.J."/>
            <person name="Hornburger P."/>
            <person name="Mueller R.-W."/>
            <person name="Bruemmer F."/>
            <person name="Labrenz M."/>
            <person name="Spormann A.M."/>
            <person name="Op den Camp H."/>
            <person name="Overmann J."/>
            <person name="Amann R."/>
            <person name="Jetten M.S.M."/>
            <person name="Mascher T."/>
            <person name="Medema M.H."/>
            <person name="Devos D.P."/>
            <person name="Kaster A.-K."/>
            <person name="Ovreas L."/>
            <person name="Rohde M."/>
            <person name="Galperin M.Y."/>
            <person name="Jogler C."/>
        </authorList>
    </citation>
    <scope>NUCLEOTIDE SEQUENCE [LARGE SCALE GENOMIC DNA]</scope>
    <source>
        <strain evidence="2 3">I41</strain>
    </source>
</reference>
<dbReference type="KEGG" id="llh:I41_40900"/>
<keyword evidence="1" id="KW-0472">Membrane</keyword>
<evidence type="ECO:0000256" key="1">
    <source>
        <dbReference type="SAM" id="Phobius"/>
    </source>
</evidence>
<keyword evidence="1" id="KW-0812">Transmembrane</keyword>
<evidence type="ECO:0000313" key="3">
    <source>
        <dbReference type="Proteomes" id="UP000317909"/>
    </source>
</evidence>